<keyword evidence="8" id="KW-0283">Flagellar rotation</keyword>
<gene>
    <name evidence="14" type="ORF">C7400_110168</name>
    <name evidence="15" type="ORF">SAMN05216550_10582</name>
</gene>
<evidence type="ECO:0000256" key="12">
    <source>
        <dbReference type="NCBIfam" id="TIGR01397"/>
    </source>
</evidence>
<reference evidence="15 16" key="1">
    <citation type="submission" date="2016-10" db="EMBL/GenBank/DDBJ databases">
        <authorList>
            <person name="Varghese N."/>
            <person name="Submissions S."/>
        </authorList>
    </citation>
    <scope>NUCLEOTIDE SEQUENCE [LARGE SCALE GENOMIC DNA]</scope>
    <source>
        <strain evidence="15 16">LMG 22274</strain>
    </source>
</reference>
<sequence>MSMGGHDEFMSQEEVDALLKGVTGEVDSDSSSSEKQGVRPYNIATQERIVRGRMPGLEIINERFARLLRVGIFNFMRRTAEISVGPVRVQKYSEFTRNLPIPTNLNLVHVKPLRGTSLFVFDPNLVFFVVDNLFGGDGRFHTRVEGRDFTQTEQRIIARLLNLVFEHYTTAWKSVRPLTFEYVRSEMHTQFANVATPNEIVIVTQFSIEFGPTGGTLHICMPYSMIEPIRDVLASPLQGEVLDVDRRWVRVLSQQVQAAEVELTADLAQVPITFEQILNMKKGDVLPVNIPEHIVAKVDGVPVMECGYGIFNGQYALRVQKMISAADTMKEGGYE</sequence>
<dbReference type="AlphaFoldDB" id="A0AAQ1JTH6"/>
<dbReference type="GO" id="GO:0071978">
    <property type="term" value="P:bacterial-type flagellum-dependent swarming motility"/>
    <property type="evidence" value="ECO:0007669"/>
    <property type="project" value="TreeGrafter"/>
</dbReference>
<keyword evidence="10" id="KW-0975">Bacterial flagellum</keyword>
<dbReference type="EMBL" id="FNZM01000005">
    <property type="protein sequence ID" value="SEJ47023.1"/>
    <property type="molecule type" value="Genomic_DNA"/>
</dbReference>
<dbReference type="GO" id="GO:0003774">
    <property type="term" value="F:cytoskeletal motor activity"/>
    <property type="evidence" value="ECO:0007669"/>
    <property type="project" value="InterPro"/>
</dbReference>
<keyword evidence="5" id="KW-1003">Cell membrane</keyword>
<name>A0AAQ1JTH6_9BURK</name>
<evidence type="ECO:0000313" key="14">
    <source>
        <dbReference type="EMBL" id="PXX15376.1"/>
    </source>
</evidence>
<evidence type="ECO:0000256" key="4">
    <source>
        <dbReference type="ARBA" id="ARBA00021898"/>
    </source>
</evidence>
<dbReference type="Proteomes" id="UP000247515">
    <property type="component" value="Unassembled WGS sequence"/>
</dbReference>
<evidence type="ECO:0000256" key="9">
    <source>
        <dbReference type="ARBA" id="ARBA00023136"/>
    </source>
</evidence>
<comment type="caution">
    <text evidence="15">The sequence shown here is derived from an EMBL/GenBank/DDBJ whole genome shotgun (WGS) entry which is preliminary data.</text>
</comment>
<protein>
    <recommendedName>
        <fullName evidence="4 12">Flagellar motor switch protein FliM</fullName>
    </recommendedName>
</protein>
<keyword evidence="15" id="KW-0969">Cilium</keyword>
<dbReference type="CDD" id="cd17908">
    <property type="entry name" value="FliM"/>
    <property type="match status" value="1"/>
</dbReference>
<evidence type="ECO:0000256" key="2">
    <source>
        <dbReference type="ARBA" id="ARBA00004417"/>
    </source>
</evidence>
<dbReference type="GO" id="GO:0009425">
    <property type="term" value="C:bacterial-type flagellum basal body"/>
    <property type="evidence" value="ECO:0007669"/>
    <property type="project" value="UniProtKB-SubCell"/>
</dbReference>
<evidence type="ECO:0000313" key="17">
    <source>
        <dbReference type="Proteomes" id="UP000247515"/>
    </source>
</evidence>
<proteinExistence type="inferred from homology"/>
<organism evidence="15 16">
    <name type="scientific">Paraburkholderia tropica</name>
    <dbReference type="NCBI Taxonomy" id="92647"/>
    <lineage>
        <taxon>Bacteria</taxon>
        <taxon>Pseudomonadati</taxon>
        <taxon>Pseudomonadota</taxon>
        <taxon>Betaproteobacteria</taxon>
        <taxon>Burkholderiales</taxon>
        <taxon>Burkholderiaceae</taxon>
        <taxon>Paraburkholderia</taxon>
    </lineage>
</organism>
<keyword evidence="7" id="KW-0997">Cell inner membrane</keyword>
<dbReference type="Pfam" id="PF01052">
    <property type="entry name" value="FliMN_C"/>
    <property type="match status" value="1"/>
</dbReference>
<keyword evidence="9" id="KW-0472">Membrane</keyword>
<reference evidence="14 17" key="2">
    <citation type="submission" date="2018-05" db="EMBL/GenBank/DDBJ databases">
        <title>Genomic Encyclopedia of Type Strains, Phase IV (KMG-V): Genome sequencing to study the core and pangenomes of soil and plant-associated prokaryotes.</title>
        <authorList>
            <person name="Whitman W."/>
        </authorList>
    </citation>
    <scope>NUCLEOTIDE SEQUENCE [LARGE SCALE GENOMIC DNA]</scope>
    <source>
        <strain evidence="14 17">SIr-6563</strain>
    </source>
</reference>
<evidence type="ECO:0000256" key="1">
    <source>
        <dbReference type="ARBA" id="ARBA00004117"/>
    </source>
</evidence>
<dbReference type="InterPro" id="IPR028976">
    <property type="entry name" value="CheC-like_sf"/>
</dbReference>
<evidence type="ECO:0000256" key="6">
    <source>
        <dbReference type="ARBA" id="ARBA00022500"/>
    </source>
</evidence>
<evidence type="ECO:0000259" key="13">
    <source>
        <dbReference type="Pfam" id="PF01052"/>
    </source>
</evidence>
<evidence type="ECO:0000256" key="7">
    <source>
        <dbReference type="ARBA" id="ARBA00022519"/>
    </source>
</evidence>
<dbReference type="EMBL" id="QJJV01000010">
    <property type="protein sequence ID" value="PXX15376.1"/>
    <property type="molecule type" value="Genomic_DNA"/>
</dbReference>
<dbReference type="Pfam" id="PF02154">
    <property type="entry name" value="FliM"/>
    <property type="match status" value="1"/>
</dbReference>
<dbReference type="InterPro" id="IPR036429">
    <property type="entry name" value="SpoA-like_sf"/>
</dbReference>
<evidence type="ECO:0000256" key="3">
    <source>
        <dbReference type="ARBA" id="ARBA00011049"/>
    </source>
</evidence>
<evidence type="ECO:0000256" key="11">
    <source>
        <dbReference type="ARBA" id="ARBA00025044"/>
    </source>
</evidence>
<comment type="subcellular location">
    <subcellularLocation>
        <location evidence="1">Bacterial flagellum basal body</location>
    </subcellularLocation>
    <subcellularLocation>
        <location evidence="2">Cell inner membrane</location>
        <topology evidence="2">Peripheral membrane protein</topology>
    </subcellularLocation>
</comment>
<dbReference type="Gene3D" id="3.40.1550.10">
    <property type="entry name" value="CheC-like"/>
    <property type="match status" value="1"/>
</dbReference>
<dbReference type="NCBIfam" id="TIGR01397">
    <property type="entry name" value="fliM_switch"/>
    <property type="match status" value="1"/>
</dbReference>
<dbReference type="PANTHER" id="PTHR30034:SF3">
    <property type="entry name" value="FLAGELLAR MOTOR SWITCH PROTEIN FLIM"/>
    <property type="match status" value="1"/>
</dbReference>
<dbReference type="GO" id="GO:0050918">
    <property type="term" value="P:positive chemotaxis"/>
    <property type="evidence" value="ECO:0007669"/>
    <property type="project" value="TreeGrafter"/>
</dbReference>
<accession>A0AAQ1JTH6</accession>
<dbReference type="SUPFAM" id="SSF101801">
    <property type="entry name" value="Surface presentation of antigens (SPOA)"/>
    <property type="match status" value="1"/>
</dbReference>
<keyword evidence="15" id="KW-0282">Flagellum</keyword>
<comment type="function">
    <text evidence="11">FliM is one of three proteins (FliG, FliN, FliM) that forms the rotor-mounted switch complex (C ring), located at the base of the basal body. This complex interacts with the CheY and CheZ chemotaxis proteins, in addition to contacting components of the motor that determine the direction of flagellar rotation.</text>
</comment>
<dbReference type="Proteomes" id="UP000183529">
    <property type="component" value="Unassembled WGS sequence"/>
</dbReference>
<dbReference type="InterPro" id="IPR001689">
    <property type="entry name" value="Flag_FliM"/>
</dbReference>
<dbReference type="SUPFAM" id="SSF103039">
    <property type="entry name" value="CheC-like"/>
    <property type="match status" value="1"/>
</dbReference>
<keyword evidence="15" id="KW-0966">Cell projection</keyword>
<dbReference type="GO" id="GO:0005886">
    <property type="term" value="C:plasma membrane"/>
    <property type="evidence" value="ECO:0007669"/>
    <property type="project" value="UniProtKB-SubCell"/>
</dbReference>
<dbReference type="PRINTS" id="PR00955">
    <property type="entry name" value="FLGMOTORFLIM"/>
</dbReference>
<keyword evidence="17" id="KW-1185">Reference proteome</keyword>
<evidence type="ECO:0000313" key="16">
    <source>
        <dbReference type="Proteomes" id="UP000183529"/>
    </source>
</evidence>
<evidence type="ECO:0000256" key="10">
    <source>
        <dbReference type="ARBA" id="ARBA00023143"/>
    </source>
</evidence>
<feature type="domain" description="Flagellar motor switch protein FliN-like C-terminal" evidence="13">
    <location>
        <begin position="254"/>
        <end position="323"/>
    </location>
</feature>
<dbReference type="Gene3D" id="2.30.330.10">
    <property type="entry name" value="SpoA-like"/>
    <property type="match status" value="1"/>
</dbReference>
<evidence type="ECO:0000313" key="15">
    <source>
        <dbReference type="EMBL" id="SEJ47023.1"/>
    </source>
</evidence>
<keyword evidence="6" id="KW-0145">Chemotaxis</keyword>
<dbReference type="InterPro" id="IPR001543">
    <property type="entry name" value="FliN-like_C"/>
</dbReference>
<comment type="similarity">
    <text evidence="3">Belongs to the FliM family.</text>
</comment>
<evidence type="ECO:0000256" key="8">
    <source>
        <dbReference type="ARBA" id="ARBA00022779"/>
    </source>
</evidence>
<evidence type="ECO:0000256" key="5">
    <source>
        <dbReference type="ARBA" id="ARBA00022475"/>
    </source>
</evidence>
<dbReference type="PIRSF" id="PIRSF002888">
    <property type="entry name" value="FliM"/>
    <property type="match status" value="1"/>
</dbReference>
<dbReference type="PANTHER" id="PTHR30034">
    <property type="entry name" value="FLAGELLAR MOTOR SWITCH PROTEIN FLIM"/>
    <property type="match status" value="1"/>
</dbReference>